<evidence type="ECO:0000259" key="1">
    <source>
        <dbReference type="Pfam" id="PF01493"/>
    </source>
</evidence>
<dbReference type="InterPro" id="IPR012061">
    <property type="entry name" value="Glu_synth_lsu_3"/>
</dbReference>
<dbReference type="Proteomes" id="UP000261212">
    <property type="component" value="Unassembled WGS sequence"/>
</dbReference>
<dbReference type="InterPro" id="IPR002489">
    <property type="entry name" value="Glu_synth_asu_C"/>
</dbReference>
<dbReference type="Pfam" id="PF01493">
    <property type="entry name" value="GXGXG"/>
    <property type="match status" value="1"/>
</dbReference>
<organism evidence="2 3">
    <name type="scientific">Anaerofustis stercorihominis</name>
    <dbReference type="NCBI Taxonomy" id="214853"/>
    <lineage>
        <taxon>Bacteria</taxon>
        <taxon>Bacillati</taxon>
        <taxon>Bacillota</taxon>
        <taxon>Clostridia</taxon>
        <taxon>Eubacteriales</taxon>
        <taxon>Eubacteriaceae</taxon>
        <taxon>Anaerofustis</taxon>
    </lineage>
</organism>
<protein>
    <submittedName>
        <fullName evidence="2">Glutamate synthase</fullName>
    </submittedName>
</protein>
<dbReference type="GO" id="GO:0016491">
    <property type="term" value="F:oxidoreductase activity"/>
    <property type="evidence" value="ECO:0007669"/>
    <property type="project" value="InterPro"/>
</dbReference>
<reference evidence="2 3" key="1">
    <citation type="submission" date="2018-08" db="EMBL/GenBank/DDBJ databases">
        <title>A genome reference for cultivated species of the human gut microbiota.</title>
        <authorList>
            <person name="Zou Y."/>
            <person name="Xue W."/>
            <person name="Luo G."/>
        </authorList>
    </citation>
    <scope>NUCLEOTIDE SEQUENCE [LARGE SCALE GENOMIC DNA]</scope>
    <source>
        <strain evidence="2 3">AM25-6</strain>
    </source>
</reference>
<feature type="domain" description="Glutamate synthase alpha subunit C-terminal" evidence="1">
    <location>
        <begin position="29"/>
        <end position="183"/>
    </location>
</feature>
<dbReference type="RefSeq" id="WP_117530880.1">
    <property type="nucleotide sequence ID" value="NZ_CP176644.1"/>
</dbReference>
<gene>
    <name evidence="2" type="ORF">DW687_00340</name>
</gene>
<dbReference type="Gene3D" id="2.160.20.60">
    <property type="entry name" value="Glutamate synthase, alpha subunit, C-terminal domain"/>
    <property type="match status" value="1"/>
</dbReference>
<dbReference type="AlphaFoldDB" id="A0A3E3E2J8"/>
<proteinExistence type="predicted"/>
<accession>A0A3E3E2J8</accession>
<dbReference type="EMBL" id="QUSM01000001">
    <property type="protein sequence ID" value="RGD75802.1"/>
    <property type="molecule type" value="Genomic_DNA"/>
</dbReference>
<name>A0A3E3E2J8_9FIRM</name>
<evidence type="ECO:0000313" key="2">
    <source>
        <dbReference type="EMBL" id="RGD75802.1"/>
    </source>
</evidence>
<dbReference type="InterPro" id="IPR036485">
    <property type="entry name" value="Glu_synth_asu_C_sf"/>
</dbReference>
<dbReference type="PIRSF" id="PIRSF006519">
    <property type="entry name" value="GOGAT_dom3"/>
    <property type="match status" value="1"/>
</dbReference>
<dbReference type="PANTHER" id="PTHR39673:SF5">
    <property type="entry name" value="TUNGSTEN-CONTAINING FORMYLMETHANOFURAN DEHYDROGENASE 2 SUBUNIT C"/>
    <property type="match status" value="1"/>
</dbReference>
<comment type="caution">
    <text evidence="2">The sequence shown here is derived from an EMBL/GenBank/DDBJ whole genome shotgun (WGS) entry which is preliminary data.</text>
</comment>
<sequence>MMEINAKGLEHREINLEIKACAIKDRDINIKEVMGQRFIGSALSKTNLTINGVPGNAVGAYLDGAKIIINENAQDATGDTMNDGEIIIHGSSGDATGYAMRGGTIYVKGDVGYRAGIHMKAYKDKKPTIVIGGKTGSFLGEYQAGGNIIILGLGYEKGNIPLGNFCATGMHGGKIFLRTENPPQIETDKLIIKEADTEDINEIKEYIKKFSSYFDKDYDKIIKSKYYVIIPNTKSPYKQLYTNH</sequence>
<dbReference type="SUPFAM" id="SSF69336">
    <property type="entry name" value="Alpha subunit of glutamate synthase, C-terminal domain"/>
    <property type="match status" value="1"/>
</dbReference>
<dbReference type="PANTHER" id="PTHR39673">
    <property type="entry name" value="TUNGSTEN FORMYLMETHANOFURAN DEHYDROGENASE, SUBUNIT C (FWDC)"/>
    <property type="match status" value="1"/>
</dbReference>
<evidence type="ECO:0000313" key="3">
    <source>
        <dbReference type="Proteomes" id="UP000261212"/>
    </source>
</evidence>